<dbReference type="EMBL" id="CAJOBI010134833">
    <property type="protein sequence ID" value="CAF4740994.1"/>
    <property type="molecule type" value="Genomic_DNA"/>
</dbReference>
<comment type="caution">
    <text evidence="1">The sequence shown here is derived from an EMBL/GenBank/DDBJ whole genome shotgun (WGS) entry which is preliminary data.</text>
</comment>
<gene>
    <name evidence="1" type="ORF">SMN809_LOCUS44723</name>
</gene>
<name>A0A8S3B3V8_9BILA</name>
<feature type="non-terminal residue" evidence="1">
    <location>
        <position position="1"/>
    </location>
</feature>
<proteinExistence type="predicted"/>
<evidence type="ECO:0000313" key="2">
    <source>
        <dbReference type="Proteomes" id="UP000676336"/>
    </source>
</evidence>
<protein>
    <submittedName>
        <fullName evidence="1">Uncharacterized protein</fullName>
    </submittedName>
</protein>
<organism evidence="1 2">
    <name type="scientific">Rotaria magnacalcarata</name>
    <dbReference type="NCBI Taxonomy" id="392030"/>
    <lineage>
        <taxon>Eukaryota</taxon>
        <taxon>Metazoa</taxon>
        <taxon>Spiralia</taxon>
        <taxon>Gnathifera</taxon>
        <taxon>Rotifera</taxon>
        <taxon>Eurotatoria</taxon>
        <taxon>Bdelloidea</taxon>
        <taxon>Philodinida</taxon>
        <taxon>Philodinidae</taxon>
        <taxon>Rotaria</taxon>
    </lineage>
</organism>
<reference evidence="1" key="1">
    <citation type="submission" date="2021-02" db="EMBL/GenBank/DDBJ databases">
        <authorList>
            <person name="Nowell W R."/>
        </authorList>
    </citation>
    <scope>NUCLEOTIDE SEQUENCE</scope>
</reference>
<accession>A0A8S3B3V8</accession>
<sequence length="38" mass="4480">MGVAELAKGIEYTEPIRTSWRPPKAILRLPEERHQHIR</sequence>
<dbReference type="AlphaFoldDB" id="A0A8S3B3V8"/>
<evidence type="ECO:0000313" key="1">
    <source>
        <dbReference type="EMBL" id="CAF4740994.1"/>
    </source>
</evidence>
<dbReference type="Proteomes" id="UP000676336">
    <property type="component" value="Unassembled WGS sequence"/>
</dbReference>